<sequence length="197" mass="21737">MRYQELEEQLKRKEKELSHLNNNTADVIDDNKRLRDDVTRLNERVKELEKLEEQLKKKEEELSHLINNTAAQPRSSKQSAGRAEGPPKKKHVSSSTVQNLQALLVGSVPVSSKEAEEDMGTGMSAPPLPLHEPSVSFSQEDLDTVSLAASDSLVEPEQGHCSLLEDTSSLLSQSQQSHSDEGSDLHGAEPSVVFFIA</sequence>
<dbReference type="EMBL" id="CM040992">
    <property type="protein sequence ID" value="MCJ8742911.1"/>
    <property type="molecule type" value="Genomic_DNA"/>
</dbReference>
<accession>A0ACC5Z4G1</accession>
<gene>
    <name evidence="1" type="ORF">PDJAM_G00087730</name>
</gene>
<comment type="caution">
    <text evidence="1">The sequence shown here is derived from an EMBL/GenBank/DDBJ whole genome shotgun (WGS) entry which is preliminary data.</text>
</comment>
<evidence type="ECO:0000313" key="2">
    <source>
        <dbReference type="Proteomes" id="UP000830395"/>
    </source>
</evidence>
<name>A0ACC5Z4G1_9TELE</name>
<proteinExistence type="predicted"/>
<organism evidence="1 2">
    <name type="scientific">Pangasius djambal</name>
    <dbReference type="NCBI Taxonomy" id="1691987"/>
    <lineage>
        <taxon>Eukaryota</taxon>
        <taxon>Metazoa</taxon>
        <taxon>Chordata</taxon>
        <taxon>Craniata</taxon>
        <taxon>Vertebrata</taxon>
        <taxon>Euteleostomi</taxon>
        <taxon>Actinopterygii</taxon>
        <taxon>Neopterygii</taxon>
        <taxon>Teleostei</taxon>
        <taxon>Ostariophysi</taxon>
        <taxon>Siluriformes</taxon>
        <taxon>Pangasiidae</taxon>
        <taxon>Pangasius</taxon>
    </lineage>
</organism>
<evidence type="ECO:0000313" key="1">
    <source>
        <dbReference type="EMBL" id="MCJ8742911.1"/>
    </source>
</evidence>
<reference evidence="1" key="1">
    <citation type="submission" date="2020-02" db="EMBL/GenBank/DDBJ databases">
        <title>Genome sequencing of the panga catfish, Pangasius djambal.</title>
        <authorList>
            <person name="Wen M."/>
            <person name="Zahm M."/>
            <person name="Roques C."/>
            <person name="Cabau C."/>
            <person name="Klopp C."/>
            <person name="Donnadieu C."/>
            <person name="Jouanno E."/>
            <person name="Avarre J.-C."/>
            <person name="Campet M."/>
            <person name="Ha T."/>
            <person name="Dugue R."/>
            <person name="Lampietro C."/>
            <person name="Louis A."/>
            <person name="Herpin A."/>
            <person name="Echchiki A."/>
            <person name="Berthelot C."/>
            <person name="Parey E."/>
            <person name="Roest-Crollius H."/>
            <person name="Braasch I."/>
            <person name="Postlethwait J.H."/>
            <person name="Bobe J."/>
            <person name="Montfort J."/>
            <person name="Bouchez O."/>
            <person name="Begum T."/>
            <person name="Schartl M."/>
            <person name="Gustiano R."/>
            <person name="Guiguen Y."/>
        </authorList>
    </citation>
    <scope>NUCLEOTIDE SEQUENCE</scope>
    <source>
        <strain evidence="1">Pdj_M5554</strain>
    </source>
</reference>
<dbReference type="Proteomes" id="UP000830395">
    <property type="component" value="Chromosome 18"/>
</dbReference>
<protein>
    <submittedName>
        <fullName evidence="1">Uncharacterized protein</fullName>
    </submittedName>
</protein>
<keyword evidence="2" id="KW-1185">Reference proteome</keyword>